<comment type="caution">
    <text evidence="2">The sequence shown here is derived from an EMBL/GenBank/DDBJ whole genome shotgun (WGS) entry which is preliminary data.</text>
</comment>
<feature type="compositionally biased region" description="Acidic residues" evidence="1">
    <location>
        <begin position="74"/>
        <end position="83"/>
    </location>
</feature>
<accession>A0A135T707</accession>
<dbReference type="EMBL" id="JFBX01000259">
    <property type="protein sequence ID" value="KXH43922.1"/>
    <property type="molecule type" value="Genomic_DNA"/>
</dbReference>
<evidence type="ECO:0000256" key="1">
    <source>
        <dbReference type="SAM" id="MobiDB-lite"/>
    </source>
</evidence>
<feature type="compositionally biased region" description="Polar residues" evidence="1">
    <location>
        <begin position="50"/>
        <end position="59"/>
    </location>
</feature>
<protein>
    <submittedName>
        <fullName evidence="2">Uncharacterized protein</fullName>
    </submittedName>
</protein>
<evidence type="ECO:0000313" key="3">
    <source>
        <dbReference type="Proteomes" id="UP000070328"/>
    </source>
</evidence>
<feature type="compositionally biased region" description="Basic and acidic residues" evidence="1">
    <location>
        <begin position="37"/>
        <end position="47"/>
    </location>
</feature>
<name>A0A135T707_9PEZI</name>
<dbReference type="AlphaFoldDB" id="A0A135T707"/>
<dbReference type="Proteomes" id="UP000070328">
    <property type="component" value="Unassembled WGS sequence"/>
</dbReference>
<reference evidence="2 3" key="1">
    <citation type="submission" date="2014-02" db="EMBL/GenBank/DDBJ databases">
        <title>The genome sequence of Colletotrichum simmondsii CBS122122.</title>
        <authorList>
            <person name="Baroncelli R."/>
            <person name="Thon M.R."/>
        </authorList>
    </citation>
    <scope>NUCLEOTIDE SEQUENCE [LARGE SCALE GENOMIC DNA]</scope>
    <source>
        <strain evidence="2 3">CBS122122</strain>
    </source>
</reference>
<proteinExistence type="predicted"/>
<evidence type="ECO:0000313" key="2">
    <source>
        <dbReference type="EMBL" id="KXH43922.1"/>
    </source>
</evidence>
<dbReference type="OrthoDB" id="10523124at2759"/>
<organism evidence="2 3">
    <name type="scientific">Colletotrichum simmondsii</name>
    <dbReference type="NCBI Taxonomy" id="703756"/>
    <lineage>
        <taxon>Eukaryota</taxon>
        <taxon>Fungi</taxon>
        <taxon>Dikarya</taxon>
        <taxon>Ascomycota</taxon>
        <taxon>Pezizomycotina</taxon>
        <taxon>Sordariomycetes</taxon>
        <taxon>Hypocreomycetidae</taxon>
        <taxon>Glomerellales</taxon>
        <taxon>Glomerellaceae</taxon>
        <taxon>Colletotrichum</taxon>
        <taxon>Colletotrichum acutatum species complex</taxon>
    </lineage>
</organism>
<feature type="compositionally biased region" description="Low complexity" evidence="1">
    <location>
        <begin position="60"/>
        <end position="69"/>
    </location>
</feature>
<keyword evidence="3" id="KW-1185">Reference proteome</keyword>
<gene>
    <name evidence="2" type="ORF">CSIM01_12536</name>
</gene>
<feature type="compositionally biased region" description="Gly residues" evidence="1">
    <location>
        <begin position="89"/>
        <end position="99"/>
    </location>
</feature>
<feature type="region of interest" description="Disordered" evidence="1">
    <location>
        <begin position="37"/>
        <end position="132"/>
    </location>
</feature>
<feature type="compositionally biased region" description="Basic and acidic residues" evidence="1">
    <location>
        <begin position="108"/>
        <end position="117"/>
    </location>
</feature>
<sequence length="146" mass="15714">MERIDDKVKCEGDGDGDIEMDVWGGEHCQMTCDAQTRDPSFEERGEFDSPVSQTLPANQSGSGRYRYSSWSTMDTEDGMESDEIQIVAGGSGQSTGLGSGAAAAGPGDDDKSERHDPWTMSIPRSLSPGCPAHQQGYEVFRLTVAD</sequence>